<dbReference type="Pfam" id="PF00072">
    <property type="entry name" value="Response_reg"/>
    <property type="match status" value="1"/>
</dbReference>
<evidence type="ECO:0000259" key="7">
    <source>
        <dbReference type="PROSITE" id="PS50043"/>
    </source>
</evidence>
<dbReference type="EMBL" id="SLXP01000003">
    <property type="protein sequence ID" value="TCP42196.1"/>
    <property type="molecule type" value="Genomic_DNA"/>
</dbReference>
<evidence type="ECO:0000256" key="1">
    <source>
        <dbReference type="ARBA" id="ARBA00022553"/>
    </source>
</evidence>
<dbReference type="InterPro" id="IPR000792">
    <property type="entry name" value="Tscrpt_reg_LuxR_C"/>
</dbReference>
<name>A0A4V2SRE0_9RHOB</name>
<dbReference type="GO" id="GO:0005829">
    <property type="term" value="C:cytosol"/>
    <property type="evidence" value="ECO:0007669"/>
    <property type="project" value="TreeGrafter"/>
</dbReference>
<dbReference type="GO" id="GO:0032993">
    <property type="term" value="C:protein-DNA complex"/>
    <property type="evidence" value="ECO:0007669"/>
    <property type="project" value="TreeGrafter"/>
</dbReference>
<dbReference type="PANTHER" id="PTHR48111:SF1">
    <property type="entry name" value="TWO-COMPONENT RESPONSE REGULATOR ORR33"/>
    <property type="match status" value="1"/>
</dbReference>
<dbReference type="SMART" id="SM00448">
    <property type="entry name" value="REC"/>
    <property type="match status" value="1"/>
</dbReference>
<dbReference type="InterPro" id="IPR039420">
    <property type="entry name" value="WalR-like"/>
</dbReference>
<reference evidence="9 10" key="1">
    <citation type="submission" date="2019-03" db="EMBL/GenBank/DDBJ databases">
        <title>Genomic Encyclopedia of Type Strains, Phase IV (KMG-IV): sequencing the most valuable type-strain genomes for metagenomic binning, comparative biology and taxonomic classification.</title>
        <authorList>
            <person name="Goeker M."/>
        </authorList>
    </citation>
    <scope>NUCLEOTIDE SEQUENCE [LARGE SCALE GENOMIC DNA]</scope>
    <source>
        <strain evidence="9 10">DSM 18063</strain>
    </source>
</reference>
<keyword evidence="4" id="KW-0238">DNA-binding</keyword>
<dbReference type="GO" id="GO:0006355">
    <property type="term" value="P:regulation of DNA-templated transcription"/>
    <property type="evidence" value="ECO:0007669"/>
    <property type="project" value="InterPro"/>
</dbReference>
<dbReference type="PANTHER" id="PTHR48111">
    <property type="entry name" value="REGULATOR OF RPOS"/>
    <property type="match status" value="1"/>
</dbReference>
<dbReference type="GO" id="GO:0000976">
    <property type="term" value="F:transcription cis-regulatory region binding"/>
    <property type="evidence" value="ECO:0007669"/>
    <property type="project" value="TreeGrafter"/>
</dbReference>
<evidence type="ECO:0000256" key="5">
    <source>
        <dbReference type="ARBA" id="ARBA00023163"/>
    </source>
</evidence>
<dbReference type="Proteomes" id="UP000294835">
    <property type="component" value="Unassembled WGS sequence"/>
</dbReference>
<evidence type="ECO:0000256" key="6">
    <source>
        <dbReference type="PROSITE-ProRule" id="PRU00169"/>
    </source>
</evidence>
<evidence type="ECO:0000313" key="9">
    <source>
        <dbReference type="EMBL" id="TCP42196.1"/>
    </source>
</evidence>
<dbReference type="InterPro" id="IPR001789">
    <property type="entry name" value="Sig_transdc_resp-reg_receiver"/>
</dbReference>
<keyword evidence="5" id="KW-0804">Transcription</keyword>
<feature type="domain" description="HTH luxR-type" evidence="7">
    <location>
        <begin position="240"/>
        <end position="305"/>
    </location>
</feature>
<feature type="domain" description="Response regulatory" evidence="8">
    <location>
        <begin position="16"/>
        <end position="132"/>
    </location>
</feature>
<dbReference type="Pfam" id="PF00196">
    <property type="entry name" value="GerE"/>
    <property type="match status" value="1"/>
</dbReference>
<evidence type="ECO:0000313" key="10">
    <source>
        <dbReference type="Proteomes" id="UP000294835"/>
    </source>
</evidence>
<dbReference type="OrthoDB" id="5292887at2"/>
<evidence type="ECO:0000256" key="4">
    <source>
        <dbReference type="ARBA" id="ARBA00023125"/>
    </source>
</evidence>
<keyword evidence="1 6" id="KW-0597">Phosphoprotein</keyword>
<evidence type="ECO:0000256" key="3">
    <source>
        <dbReference type="ARBA" id="ARBA00023015"/>
    </source>
</evidence>
<dbReference type="Gene3D" id="1.10.10.10">
    <property type="entry name" value="Winged helix-like DNA-binding domain superfamily/Winged helix DNA-binding domain"/>
    <property type="match status" value="1"/>
</dbReference>
<dbReference type="SMART" id="SM00421">
    <property type="entry name" value="HTH_LUXR"/>
    <property type="match status" value="1"/>
</dbReference>
<protein>
    <submittedName>
        <fullName evidence="9">LuxR family two component transcriptional regulator</fullName>
    </submittedName>
</protein>
<evidence type="ECO:0000259" key="8">
    <source>
        <dbReference type="PROSITE" id="PS50110"/>
    </source>
</evidence>
<organism evidence="9 10">
    <name type="scientific">Rhodovulum marinum</name>
    <dbReference type="NCBI Taxonomy" id="320662"/>
    <lineage>
        <taxon>Bacteria</taxon>
        <taxon>Pseudomonadati</taxon>
        <taxon>Pseudomonadota</taxon>
        <taxon>Alphaproteobacteria</taxon>
        <taxon>Rhodobacterales</taxon>
        <taxon>Paracoccaceae</taxon>
        <taxon>Rhodovulum</taxon>
    </lineage>
</organism>
<keyword evidence="10" id="KW-1185">Reference proteome</keyword>
<dbReference type="InterPro" id="IPR011006">
    <property type="entry name" value="CheY-like_superfamily"/>
</dbReference>
<dbReference type="PRINTS" id="PR00038">
    <property type="entry name" value="HTHLUXR"/>
</dbReference>
<dbReference type="SUPFAM" id="SSF52172">
    <property type="entry name" value="CheY-like"/>
    <property type="match status" value="1"/>
</dbReference>
<dbReference type="PROSITE" id="PS50110">
    <property type="entry name" value="RESPONSE_REGULATORY"/>
    <property type="match status" value="1"/>
</dbReference>
<keyword evidence="3" id="KW-0805">Transcription regulation</keyword>
<sequence length="307" mass="32809">MLPETLSAPLLPARSIALVIDDAPETLGLISTALEDNGMTVLVARSGAEGIELARRVRPDVILMDAMMPGMDGFETCRALKSGPRPEPAPVIFMTGLTESEHILKGLRAGGVDYITKPVVVDELIARIITHVLNARAIASARMALEQAGQSVLAFAPDGRLAWGSPGALALLETAEARALVAEGRASAPLARWLAGLAEQPISTAQPFAGSGFALKYLGQNPGEIMVRIKRHAEGENESLLAEAFGLTDREAEVLFWLTRGKTNRDIAEILELSARTVNKHLEQVFHKMGVDNRTSAAVIADRLLNA</sequence>
<dbReference type="CDD" id="cd06170">
    <property type="entry name" value="LuxR_C_like"/>
    <property type="match status" value="1"/>
</dbReference>
<evidence type="ECO:0000256" key="2">
    <source>
        <dbReference type="ARBA" id="ARBA00023012"/>
    </source>
</evidence>
<dbReference type="SUPFAM" id="SSF46894">
    <property type="entry name" value="C-terminal effector domain of the bipartite response regulators"/>
    <property type="match status" value="1"/>
</dbReference>
<comment type="caution">
    <text evidence="9">The sequence shown here is derived from an EMBL/GenBank/DDBJ whole genome shotgun (WGS) entry which is preliminary data.</text>
</comment>
<dbReference type="InterPro" id="IPR016032">
    <property type="entry name" value="Sig_transdc_resp-reg_C-effctor"/>
</dbReference>
<dbReference type="PROSITE" id="PS50043">
    <property type="entry name" value="HTH_LUXR_2"/>
    <property type="match status" value="1"/>
</dbReference>
<keyword evidence="2" id="KW-0902">Two-component regulatory system</keyword>
<dbReference type="AlphaFoldDB" id="A0A4V2SRE0"/>
<dbReference type="GO" id="GO:0000156">
    <property type="term" value="F:phosphorelay response regulator activity"/>
    <property type="evidence" value="ECO:0007669"/>
    <property type="project" value="TreeGrafter"/>
</dbReference>
<feature type="modified residue" description="4-aspartylphosphate" evidence="6">
    <location>
        <position position="65"/>
    </location>
</feature>
<dbReference type="Gene3D" id="3.40.50.2300">
    <property type="match status" value="1"/>
</dbReference>
<dbReference type="RefSeq" id="WP_132461342.1">
    <property type="nucleotide sequence ID" value="NZ_SLXP01000003.1"/>
</dbReference>
<proteinExistence type="predicted"/>
<accession>A0A4V2SRE0</accession>
<gene>
    <name evidence="9" type="ORF">EV662_103101</name>
</gene>
<dbReference type="InterPro" id="IPR036388">
    <property type="entry name" value="WH-like_DNA-bd_sf"/>
</dbReference>